<dbReference type="Proteomes" id="UP000473885">
    <property type="component" value="Unassembled WGS sequence"/>
</dbReference>
<dbReference type="PANTHER" id="PTHR30619:SF7">
    <property type="entry name" value="BETA-LACTAMASE DOMAIN PROTEIN"/>
    <property type="match status" value="1"/>
</dbReference>
<evidence type="ECO:0000256" key="4">
    <source>
        <dbReference type="ARBA" id="ARBA00022989"/>
    </source>
</evidence>
<dbReference type="EMBL" id="SXDP01000001">
    <property type="protein sequence ID" value="NEZ45691.1"/>
    <property type="molecule type" value="Genomic_DNA"/>
</dbReference>
<feature type="transmembrane region" description="Helical" evidence="6">
    <location>
        <begin position="50"/>
        <end position="69"/>
    </location>
</feature>
<sequence length="584" mass="67893">MERPLVYFAVSIFISCISTLIFLNKAFLGAVLAASFLILIFFTLNYKEFIVVLLFFILGCFSFINYFNVDINKEITVRILRKDKFYCIADYKGRNLSVLGNLNKVEEGDKVRIKGDFKKKDIYRLGSIGSFKVKKHCREKRDFIYKIYNLKKIAYIKFKQYLGEEKAATVMSLCFGETKYISNSEKDTLKKLGVVHVISVSGFHMALIYNVIEKIIKFPFSIPVALLYVVFTGMKASSIRAFIMILILKSSKKFFRKYDSLSALSLACIIILLKKPYYILDIGFMLSFLCTLGIILNNKKMSRYLYKLPRKLNESLSLTLSAQIYSFPYICFTLKNFGLGFIIGNLILVPLYAPVVLLGNLALFLIKVPVIFPIINKIIYTILTIIRGGQLILDNLTPSIMGVSYIHGILFSIIYISYLLYNHGYKKIKYLPIYFFFFLMFLNYNIYPKLYYIRGNGYEVSIIKYKFETTMICSYNINSAKDILKIKEEVKPKKIITNPSISKKLNLDNNFQFYINPYLKEECRKYNLILSYKRKIYVFSQDKHSLPNIKNKYTMINLNNKNGLSKEKNASFMIFLGKVYSFNY</sequence>
<gene>
    <name evidence="8" type="ORF">FDF74_00530</name>
</gene>
<evidence type="ECO:0000256" key="1">
    <source>
        <dbReference type="ARBA" id="ARBA00004651"/>
    </source>
</evidence>
<feature type="transmembrane region" description="Helical" evidence="6">
    <location>
        <begin position="27"/>
        <end position="44"/>
    </location>
</feature>
<dbReference type="InterPro" id="IPR004477">
    <property type="entry name" value="ComEC_N"/>
</dbReference>
<name>A0A6M0R683_9CLOT</name>
<feature type="transmembrane region" description="Helical" evidence="6">
    <location>
        <begin position="224"/>
        <end position="248"/>
    </location>
</feature>
<comment type="subcellular location">
    <subcellularLocation>
        <location evidence="1">Cell membrane</location>
        <topology evidence="1">Multi-pass membrane protein</topology>
    </subcellularLocation>
</comment>
<accession>A0A6M0R683</accession>
<evidence type="ECO:0000256" key="5">
    <source>
        <dbReference type="ARBA" id="ARBA00023136"/>
    </source>
</evidence>
<feature type="transmembrane region" description="Helical" evidence="6">
    <location>
        <begin position="278"/>
        <end position="296"/>
    </location>
</feature>
<feature type="transmembrane region" description="Helical" evidence="6">
    <location>
        <begin position="192"/>
        <end position="212"/>
    </location>
</feature>
<evidence type="ECO:0000256" key="6">
    <source>
        <dbReference type="SAM" id="Phobius"/>
    </source>
</evidence>
<feature type="domain" description="ComEC/Rec2-related protein" evidence="7">
    <location>
        <begin position="173"/>
        <end position="378"/>
    </location>
</feature>
<protein>
    <submittedName>
        <fullName evidence="8">ComEC/Rec2 family competence protein</fullName>
    </submittedName>
</protein>
<keyword evidence="5 6" id="KW-0472">Membrane</keyword>
<dbReference type="RefSeq" id="WP_163248125.1">
    <property type="nucleotide sequence ID" value="NZ_SXDP01000001.1"/>
</dbReference>
<evidence type="ECO:0000256" key="3">
    <source>
        <dbReference type="ARBA" id="ARBA00022692"/>
    </source>
</evidence>
<evidence type="ECO:0000256" key="2">
    <source>
        <dbReference type="ARBA" id="ARBA00022475"/>
    </source>
</evidence>
<proteinExistence type="predicted"/>
<dbReference type="InterPro" id="IPR052159">
    <property type="entry name" value="Competence_DNA_uptake"/>
</dbReference>
<dbReference type="GO" id="GO:0005886">
    <property type="term" value="C:plasma membrane"/>
    <property type="evidence" value="ECO:0007669"/>
    <property type="project" value="UniProtKB-SubCell"/>
</dbReference>
<dbReference type="Pfam" id="PF03772">
    <property type="entry name" value="Competence"/>
    <property type="match status" value="1"/>
</dbReference>
<dbReference type="AlphaFoldDB" id="A0A6M0R683"/>
<feature type="transmembrane region" description="Helical" evidence="6">
    <location>
        <begin position="428"/>
        <end position="447"/>
    </location>
</feature>
<dbReference type="PROSITE" id="PS51257">
    <property type="entry name" value="PROKAR_LIPOPROTEIN"/>
    <property type="match status" value="1"/>
</dbReference>
<reference evidence="8 9" key="1">
    <citation type="submission" date="2019-04" db="EMBL/GenBank/DDBJ databases">
        <title>Genome sequencing of Clostridium botulinum Groups I-IV and Clostridium butyricum.</title>
        <authorList>
            <person name="Brunt J."/>
            <person name="Van Vliet A.H.M."/>
            <person name="Stringer S.C."/>
            <person name="Carter A.T."/>
            <person name="Peck M.W."/>
        </authorList>
    </citation>
    <scope>NUCLEOTIDE SEQUENCE [LARGE SCALE GENOMIC DNA]</scope>
    <source>
        <strain evidence="8 9">IFR 18/094</strain>
    </source>
</reference>
<dbReference type="PANTHER" id="PTHR30619">
    <property type="entry name" value="DNA INTERNALIZATION/COMPETENCE PROTEIN COMEC/REC2"/>
    <property type="match status" value="1"/>
</dbReference>
<dbReference type="NCBIfam" id="TIGR00360">
    <property type="entry name" value="ComEC_N-term"/>
    <property type="match status" value="1"/>
</dbReference>
<evidence type="ECO:0000259" key="7">
    <source>
        <dbReference type="Pfam" id="PF03772"/>
    </source>
</evidence>
<feature type="transmembrane region" description="Helical" evidence="6">
    <location>
        <begin position="399"/>
        <end position="421"/>
    </location>
</feature>
<comment type="caution">
    <text evidence="8">The sequence shown here is derived from an EMBL/GenBank/DDBJ whole genome shotgun (WGS) entry which is preliminary data.</text>
</comment>
<keyword evidence="9" id="KW-1185">Reference proteome</keyword>
<evidence type="ECO:0000313" key="9">
    <source>
        <dbReference type="Proteomes" id="UP000473885"/>
    </source>
</evidence>
<feature type="transmembrane region" description="Helical" evidence="6">
    <location>
        <begin position="341"/>
        <end position="366"/>
    </location>
</feature>
<organism evidence="8 9">
    <name type="scientific">Clostridium niameyense</name>
    <dbReference type="NCBI Taxonomy" id="1622073"/>
    <lineage>
        <taxon>Bacteria</taxon>
        <taxon>Bacillati</taxon>
        <taxon>Bacillota</taxon>
        <taxon>Clostridia</taxon>
        <taxon>Eubacteriales</taxon>
        <taxon>Clostridiaceae</taxon>
        <taxon>Clostridium</taxon>
    </lineage>
</organism>
<keyword evidence="3 6" id="KW-0812">Transmembrane</keyword>
<keyword evidence="2" id="KW-1003">Cell membrane</keyword>
<evidence type="ECO:0000313" key="8">
    <source>
        <dbReference type="EMBL" id="NEZ45691.1"/>
    </source>
</evidence>
<feature type="transmembrane region" description="Helical" evidence="6">
    <location>
        <begin position="6"/>
        <end position="22"/>
    </location>
</feature>
<keyword evidence="4 6" id="KW-1133">Transmembrane helix</keyword>